<dbReference type="RefSeq" id="XP_001212252.1">
    <property type="nucleotide sequence ID" value="XM_001212252.1"/>
</dbReference>
<feature type="compositionally biased region" description="Basic and acidic residues" evidence="1">
    <location>
        <begin position="101"/>
        <end position="112"/>
    </location>
</feature>
<dbReference type="VEuPathDB" id="FungiDB:ATEG_03074"/>
<dbReference type="Proteomes" id="UP000007963">
    <property type="component" value="Unassembled WGS sequence"/>
</dbReference>
<dbReference type="AlphaFoldDB" id="Q0CTB0"/>
<dbReference type="EMBL" id="CH476597">
    <property type="protein sequence ID" value="EAU36348.1"/>
    <property type="molecule type" value="Genomic_DNA"/>
</dbReference>
<organism evidence="2 3">
    <name type="scientific">Aspergillus terreus (strain NIH 2624 / FGSC A1156)</name>
    <dbReference type="NCBI Taxonomy" id="341663"/>
    <lineage>
        <taxon>Eukaryota</taxon>
        <taxon>Fungi</taxon>
        <taxon>Dikarya</taxon>
        <taxon>Ascomycota</taxon>
        <taxon>Pezizomycotina</taxon>
        <taxon>Eurotiomycetes</taxon>
        <taxon>Eurotiomycetidae</taxon>
        <taxon>Eurotiales</taxon>
        <taxon>Aspergillaceae</taxon>
        <taxon>Aspergillus</taxon>
        <taxon>Aspergillus subgen. Circumdati</taxon>
    </lineage>
</organism>
<dbReference type="GeneID" id="4318001"/>
<accession>Q0CTB0</accession>
<protein>
    <submittedName>
        <fullName evidence="2">Uncharacterized protein</fullName>
    </submittedName>
</protein>
<evidence type="ECO:0000313" key="2">
    <source>
        <dbReference type="EMBL" id="EAU36348.1"/>
    </source>
</evidence>
<proteinExistence type="predicted"/>
<gene>
    <name evidence="2" type="ORF">ATEG_03074</name>
</gene>
<dbReference type="HOGENOM" id="CLU_2145361_0_0_1"/>
<reference evidence="3" key="1">
    <citation type="submission" date="2005-09" db="EMBL/GenBank/DDBJ databases">
        <title>Annotation of the Aspergillus terreus NIH2624 genome.</title>
        <authorList>
            <person name="Birren B.W."/>
            <person name="Lander E.S."/>
            <person name="Galagan J.E."/>
            <person name="Nusbaum C."/>
            <person name="Devon K."/>
            <person name="Henn M."/>
            <person name="Ma L.-J."/>
            <person name="Jaffe D.B."/>
            <person name="Butler J."/>
            <person name="Alvarez P."/>
            <person name="Gnerre S."/>
            <person name="Grabherr M."/>
            <person name="Kleber M."/>
            <person name="Mauceli E.W."/>
            <person name="Brockman W."/>
            <person name="Rounsley S."/>
            <person name="Young S.K."/>
            <person name="LaButti K."/>
            <person name="Pushparaj V."/>
            <person name="DeCaprio D."/>
            <person name="Crawford M."/>
            <person name="Koehrsen M."/>
            <person name="Engels R."/>
            <person name="Montgomery P."/>
            <person name="Pearson M."/>
            <person name="Howarth C."/>
            <person name="Larson L."/>
            <person name="Luoma S."/>
            <person name="White J."/>
            <person name="Alvarado L."/>
            <person name="Kodira C.D."/>
            <person name="Zeng Q."/>
            <person name="Oleary S."/>
            <person name="Yandava C."/>
            <person name="Denning D.W."/>
            <person name="Nierman W.C."/>
            <person name="Milne T."/>
            <person name="Madden K."/>
        </authorList>
    </citation>
    <scope>NUCLEOTIDE SEQUENCE [LARGE SCALE GENOMIC DNA]</scope>
    <source>
        <strain evidence="3">NIH 2624 / FGSC A1156</strain>
    </source>
</reference>
<name>Q0CTB0_ASPTN</name>
<evidence type="ECO:0000256" key="1">
    <source>
        <dbReference type="SAM" id="MobiDB-lite"/>
    </source>
</evidence>
<sequence length="112" mass="12985">MAERPFHRPIQRQSMVRSIKLPRNQVATNEALNGKMEASSMETSAVGATRLTPRRGLPIDLPIFRRLSLNGEKLQDNPYWIEKSNYSTKTDRRQATRQKVRMKDGVRDSFRV</sequence>
<evidence type="ECO:0000313" key="3">
    <source>
        <dbReference type="Proteomes" id="UP000007963"/>
    </source>
</evidence>
<feature type="region of interest" description="Disordered" evidence="1">
    <location>
        <begin position="90"/>
        <end position="112"/>
    </location>
</feature>